<feature type="compositionally biased region" description="Low complexity" evidence="1">
    <location>
        <begin position="55"/>
        <end position="77"/>
    </location>
</feature>
<dbReference type="AlphaFoldDB" id="A0A443Z5J6"/>
<sequence length="149" mass="15518">MSKLDKDQVLADFTAAYQQAHGKKPKVEAKGGWYSVDGGKNVRLAQLAEEAETLAGGKAAKPAAKATKAAAKPAAKTAAKKEAKKAAEPAKKAPAKKAPAKKAAAKKPAAKAAKAKVSKSANGGLTAKELWRQRLEQDSTLSRLPRGYD</sequence>
<dbReference type="OrthoDB" id="5772010at2"/>
<protein>
    <submittedName>
        <fullName evidence="2">Uncharacterized protein</fullName>
    </submittedName>
</protein>
<evidence type="ECO:0000313" key="2">
    <source>
        <dbReference type="EMBL" id="RWU12061.1"/>
    </source>
</evidence>
<feature type="compositionally biased region" description="Basic residues" evidence="1">
    <location>
        <begin position="93"/>
        <end position="117"/>
    </location>
</feature>
<reference evidence="2 3" key="1">
    <citation type="submission" date="2018-12" db="EMBL/GenBank/DDBJ databases">
        <authorList>
            <person name="Li A."/>
            <person name="Zhang M."/>
            <person name="Zhu H."/>
        </authorList>
    </citation>
    <scope>NUCLEOTIDE SEQUENCE [LARGE SCALE GENOMIC DNA]</scope>
    <source>
        <strain evidence="2 3">R04H25</strain>
    </source>
</reference>
<dbReference type="RefSeq" id="WP_128351429.1">
    <property type="nucleotide sequence ID" value="NZ_RSFE01000002.1"/>
</dbReference>
<dbReference type="EMBL" id="RSFE01000002">
    <property type="protein sequence ID" value="RWU12061.1"/>
    <property type="molecule type" value="Genomic_DNA"/>
</dbReference>
<feature type="region of interest" description="Disordered" evidence="1">
    <location>
        <begin position="55"/>
        <end position="149"/>
    </location>
</feature>
<keyword evidence="3" id="KW-1185">Reference proteome</keyword>
<evidence type="ECO:0000256" key="1">
    <source>
        <dbReference type="SAM" id="MobiDB-lite"/>
    </source>
</evidence>
<proteinExistence type="predicted"/>
<evidence type="ECO:0000313" key="3">
    <source>
        <dbReference type="Proteomes" id="UP000288789"/>
    </source>
</evidence>
<gene>
    <name evidence="2" type="ORF">EGC76_02400</name>
</gene>
<name>A0A443Z5J6_9GAMM</name>
<dbReference type="Proteomes" id="UP000288789">
    <property type="component" value="Unassembled WGS sequence"/>
</dbReference>
<organism evidence="2 3">
    <name type="scientific">Pseudidiomarina gelatinasegens</name>
    <dbReference type="NCBI Taxonomy" id="2487740"/>
    <lineage>
        <taxon>Bacteria</taxon>
        <taxon>Pseudomonadati</taxon>
        <taxon>Pseudomonadota</taxon>
        <taxon>Gammaproteobacteria</taxon>
        <taxon>Alteromonadales</taxon>
        <taxon>Idiomarinaceae</taxon>
        <taxon>Pseudidiomarina</taxon>
    </lineage>
</organism>
<comment type="caution">
    <text evidence="2">The sequence shown here is derived from an EMBL/GenBank/DDBJ whole genome shotgun (WGS) entry which is preliminary data.</text>
</comment>
<accession>A0A443Z5J6</accession>
<feature type="compositionally biased region" description="Basic and acidic residues" evidence="1">
    <location>
        <begin position="79"/>
        <end position="91"/>
    </location>
</feature>